<feature type="region of interest" description="Disordered" evidence="1">
    <location>
        <begin position="273"/>
        <end position="589"/>
    </location>
</feature>
<name>A0A162MDS3_9HYPO</name>
<feature type="compositionally biased region" description="Polar residues" evidence="1">
    <location>
        <begin position="392"/>
        <end position="406"/>
    </location>
</feature>
<feature type="compositionally biased region" description="Polar residues" evidence="1">
    <location>
        <begin position="89"/>
        <end position="102"/>
    </location>
</feature>
<evidence type="ECO:0000313" key="3">
    <source>
        <dbReference type="Proteomes" id="UP000076874"/>
    </source>
</evidence>
<reference evidence="2 3" key="1">
    <citation type="journal article" date="2016" name="Genome Biol. Evol.">
        <title>Divergent and convergent evolution of fungal pathogenicity.</title>
        <authorList>
            <person name="Shang Y."/>
            <person name="Xiao G."/>
            <person name="Zheng P."/>
            <person name="Cen K."/>
            <person name="Zhan S."/>
            <person name="Wang C."/>
        </authorList>
    </citation>
    <scope>NUCLEOTIDE SEQUENCE [LARGE SCALE GENOMIC DNA]</scope>
    <source>
        <strain evidence="2 3">RCEF 264</strain>
    </source>
</reference>
<dbReference type="OrthoDB" id="418495at2759"/>
<feature type="compositionally biased region" description="Low complexity" evidence="1">
    <location>
        <begin position="58"/>
        <end position="68"/>
    </location>
</feature>
<feature type="compositionally biased region" description="Polar residues" evidence="1">
    <location>
        <begin position="526"/>
        <end position="539"/>
    </location>
</feature>
<sequence>MAAVSTASTTTTTTTAITAAATALTPPSSSHGNGFTWESSSQQLEDGAYDQKRLLKPQASQAAQTGSSSAYNAFDFAPEQPVYEKFSTPRESSASVQKTASHVSPHYGPDTARTGRLKETNGGLADSAMELHETRNGAVFDSNKRPAAIESQGKDLDDNSKWIHRDKLARIENEELQAAGIIIPKSRARSKPRRDTAADKAAGYRKAGMESSSPGEPRARKNSDGILDGKLSDAAVPSWDLRLPEEIAATSYFAPPSGAKGVSRIPVAKQSPVPIPLEHMERDVRTARKRDDSPGAEDSIVYPKTRSRSASARARDGNAAPPPASPQRNPVRSASDLSPKKLAGISNGSSNGGSTSGSTSGSSGAPTSATSNLRKTSAPTKTSSTSGRPKTRSGTSKDSNNSSTGPTRPPTRSGERELSREFAPGAASKQPEGEPPWMISAYRPDPRLPPDQQLLPTVAKRLQQEKWEREGKFGNIYDKEFRPLTDEGFLSPPPEATEKPPAATETTSKPERQGEWPLKPRDRSPTLPQGRTGSYSTIPKIQDKPNASPLPSPRGPMHQTAHAAGAVRPSQPLDEDEAEKKGCGCCIVM</sequence>
<dbReference type="Proteomes" id="UP000076874">
    <property type="component" value="Unassembled WGS sequence"/>
</dbReference>
<evidence type="ECO:0000256" key="1">
    <source>
        <dbReference type="SAM" id="MobiDB-lite"/>
    </source>
</evidence>
<feature type="region of interest" description="Disordered" evidence="1">
    <location>
        <begin position="184"/>
        <end position="229"/>
    </location>
</feature>
<organism evidence="2 3">
    <name type="scientific">Niveomyces insectorum RCEF 264</name>
    <dbReference type="NCBI Taxonomy" id="1081102"/>
    <lineage>
        <taxon>Eukaryota</taxon>
        <taxon>Fungi</taxon>
        <taxon>Dikarya</taxon>
        <taxon>Ascomycota</taxon>
        <taxon>Pezizomycotina</taxon>
        <taxon>Sordariomycetes</taxon>
        <taxon>Hypocreomycetidae</taxon>
        <taxon>Hypocreales</taxon>
        <taxon>Cordycipitaceae</taxon>
        <taxon>Niveomyces</taxon>
    </lineage>
</organism>
<feature type="compositionally biased region" description="Basic and acidic residues" evidence="1">
    <location>
        <begin position="278"/>
        <end position="293"/>
    </location>
</feature>
<keyword evidence="3" id="KW-1185">Reference proteome</keyword>
<feature type="region of interest" description="Disordered" evidence="1">
    <location>
        <begin position="82"/>
        <end position="119"/>
    </location>
</feature>
<protein>
    <recommendedName>
        <fullName evidence="4">TeaA receptor TeaR</fullName>
    </recommendedName>
</protein>
<comment type="caution">
    <text evidence="2">The sequence shown here is derived from an EMBL/GenBank/DDBJ whole genome shotgun (WGS) entry which is preliminary data.</text>
</comment>
<dbReference type="STRING" id="1081102.A0A162MDS3"/>
<proteinExistence type="predicted"/>
<dbReference type="EMBL" id="AZHD01000022">
    <property type="protein sequence ID" value="OAA54720.1"/>
    <property type="molecule type" value="Genomic_DNA"/>
</dbReference>
<evidence type="ECO:0000313" key="2">
    <source>
        <dbReference type="EMBL" id="OAA54720.1"/>
    </source>
</evidence>
<feature type="compositionally biased region" description="Low complexity" evidence="1">
    <location>
        <begin position="1"/>
        <end position="30"/>
    </location>
</feature>
<feature type="compositionally biased region" description="Basic and acidic residues" evidence="1">
    <location>
        <begin position="508"/>
        <end position="524"/>
    </location>
</feature>
<evidence type="ECO:0008006" key="4">
    <source>
        <dbReference type="Google" id="ProtNLM"/>
    </source>
</evidence>
<accession>A0A162MDS3</accession>
<feature type="compositionally biased region" description="Polar residues" evidence="1">
    <location>
        <begin position="326"/>
        <end position="336"/>
    </location>
</feature>
<feature type="compositionally biased region" description="Basic and acidic residues" evidence="1">
    <location>
        <begin position="462"/>
        <end position="485"/>
    </location>
</feature>
<gene>
    <name evidence="2" type="ORF">SPI_08591</name>
</gene>
<feature type="compositionally biased region" description="Low complexity" evidence="1">
    <location>
        <begin position="356"/>
        <end position="386"/>
    </location>
</feature>
<dbReference type="AlphaFoldDB" id="A0A162MDS3"/>
<feature type="compositionally biased region" description="Polar residues" evidence="1">
    <location>
        <begin position="31"/>
        <end position="44"/>
    </location>
</feature>
<feature type="region of interest" description="Disordered" evidence="1">
    <location>
        <begin position="1"/>
        <end position="68"/>
    </location>
</feature>